<accession>A0AAD7TJ45</accession>
<organism evidence="2 3">
    <name type="scientific">Trametes cubensis</name>
    <dbReference type="NCBI Taxonomy" id="1111947"/>
    <lineage>
        <taxon>Eukaryota</taxon>
        <taxon>Fungi</taxon>
        <taxon>Dikarya</taxon>
        <taxon>Basidiomycota</taxon>
        <taxon>Agaricomycotina</taxon>
        <taxon>Agaricomycetes</taxon>
        <taxon>Polyporales</taxon>
        <taxon>Polyporaceae</taxon>
        <taxon>Trametes</taxon>
    </lineage>
</organism>
<name>A0AAD7TJ45_9APHY</name>
<feature type="compositionally biased region" description="Pro residues" evidence="1">
    <location>
        <begin position="62"/>
        <end position="84"/>
    </location>
</feature>
<dbReference type="EMBL" id="JAPEVG010000506">
    <property type="protein sequence ID" value="KAJ8461985.1"/>
    <property type="molecule type" value="Genomic_DNA"/>
</dbReference>
<evidence type="ECO:0000313" key="3">
    <source>
        <dbReference type="Proteomes" id="UP001215151"/>
    </source>
</evidence>
<gene>
    <name evidence="2" type="ORF">ONZ51_g11193</name>
</gene>
<comment type="caution">
    <text evidence="2">The sequence shown here is derived from an EMBL/GenBank/DDBJ whole genome shotgun (WGS) entry which is preliminary data.</text>
</comment>
<proteinExistence type="predicted"/>
<feature type="region of interest" description="Disordered" evidence="1">
    <location>
        <begin position="49"/>
        <end position="91"/>
    </location>
</feature>
<dbReference type="Proteomes" id="UP001215151">
    <property type="component" value="Unassembled WGS sequence"/>
</dbReference>
<reference evidence="2" key="1">
    <citation type="submission" date="2022-11" db="EMBL/GenBank/DDBJ databases">
        <title>Genome Sequence of Cubamyces cubensis.</title>
        <authorList>
            <person name="Buettner E."/>
        </authorList>
    </citation>
    <scope>NUCLEOTIDE SEQUENCE</scope>
    <source>
        <strain evidence="2">MPL-01</strain>
    </source>
</reference>
<dbReference type="AlphaFoldDB" id="A0AAD7TJ45"/>
<keyword evidence="3" id="KW-1185">Reference proteome</keyword>
<evidence type="ECO:0000313" key="2">
    <source>
        <dbReference type="EMBL" id="KAJ8461985.1"/>
    </source>
</evidence>
<protein>
    <submittedName>
        <fullName evidence="2">Uncharacterized protein</fullName>
    </submittedName>
</protein>
<sequence>MPSSSIHRRHTLSPSRRELNAASTIAIARPSTLIAVVIAARTRIRTCNSCTNRPVPAASRIPPSPSYSPDRIPSPSPSPNPGPDPDPDPDLLHSVYSTRFRYIAMPPCLVLPAPLSAATWLGLREQVGSPRPQMLRSLVDLLYGPASLARTGLSVSHRVITVTVTVTISVVAVCRCPRPRPR</sequence>
<evidence type="ECO:0000256" key="1">
    <source>
        <dbReference type="SAM" id="MobiDB-lite"/>
    </source>
</evidence>